<reference evidence="2 3" key="1">
    <citation type="submission" date="2018-08" db="EMBL/GenBank/DDBJ databases">
        <title>A genome reference for cultivated species of the human gut microbiota.</title>
        <authorList>
            <person name="Zou Y."/>
            <person name="Xue W."/>
            <person name="Luo G."/>
        </authorList>
    </citation>
    <scope>NUCLEOTIDE SEQUENCE [LARGE SCALE GENOMIC DNA]</scope>
    <source>
        <strain evidence="2 3">AF18-46</strain>
    </source>
</reference>
<accession>A0A412PEK9</accession>
<protein>
    <recommendedName>
        <fullName evidence="4">YggT family protein</fullName>
    </recommendedName>
</protein>
<proteinExistence type="predicted"/>
<gene>
    <name evidence="2" type="ORF">DWX20_04385</name>
</gene>
<evidence type="ECO:0008006" key="4">
    <source>
        <dbReference type="Google" id="ProtNLM"/>
    </source>
</evidence>
<dbReference type="Proteomes" id="UP000284731">
    <property type="component" value="Unassembled WGS sequence"/>
</dbReference>
<feature type="transmembrane region" description="Helical" evidence="1">
    <location>
        <begin position="6"/>
        <end position="28"/>
    </location>
</feature>
<evidence type="ECO:0000256" key="1">
    <source>
        <dbReference type="SAM" id="Phobius"/>
    </source>
</evidence>
<dbReference type="EMBL" id="QRWX01000002">
    <property type="protein sequence ID" value="RGT56051.1"/>
    <property type="molecule type" value="Genomic_DNA"/>
</dbReference>
<keyword evidence="1" id="KW-0812">Transmembrane</keyword>
<name>A0A412PEK9_9FIRM</name>
<comment type="caution">
    <text evidence="2">The sequence shown here is derived from an EMBL/GenBank/DDBJ whole genome shotgun (WGS) entry which is preliminary data.</text>
</comment>
<evidence type="ECO:0000313" key="3">
    <source>
        <dbReference type="Proteomes" id="UP000284731"/>
    </source>
</evidence>
<dbReference type="AlphaFoldDB" id="A0A412PEK9"/>
<keyword evidence="1" id="KW-1133">Transmembrane helix</keyword>
<organism evidence="2 3">
    <name type="scientific">Solobacterium moorei</name>
    <dbReference type="NCBI Taxonomy" id="102148"/>
    <lineage>
        <taxon>Bacteria</taxon>
        <taxon>Bacillati</taxon>
        <taxon>Bacillota</taxon>
        <taxon>Erysipelotrichia</taxon>
        <taxon>Erysipelotrichales</taxon>
        <taxon>Erysipelotrichaceae</taxon>
        <taxon>Solobacterium</taxon>
    </lineage>
</organism>
<keyword evidence="1" id="KW-0472">Membrane</keyword>
<evidence type="ECO:0000313" key="2">
    <source>
        <dbReference type="EMBL" id="RGT56051.1"/>
    </source>
</evidence>
<sequence length="69" mass="8271">MNQVAYFLMTFAVYIAIYMVFVFLFNIVNGFLSLHPYIKLIIYILFFEVDRRITAFVMRLPIVKSIIRL</sequence>